<dbReference type="Proteomes" id="UP001556196">
    <property type="component" value="Unassembled WGS sequence"/>
</dbReference>
<gene>
    <name evidence="3" type="ORF">ABUE31_21665</name>
</gene>
<evidence type="ECO:0000256" key="1">
    <source>
        <dbReference type="SAM" id="MobiDB-lite"/>
    </source>
</evidence>
<evidence type="ECO:0000313" key="3">
    <source>
        <dbReference type="EMBL" id="MEW9808607.1"/>
    </source>
</evidence>
<comment type="caution">
    <text evidence="3">The sequence shown here is derived from an EMBL/GenBank/DDBJ whole genome shotgun (WGS) entry which is preliminary data.</text>
</comment>
<keyword evidence="4" id="KW-1185">Reference proteome</keyword>
<name>A0ABV3R5L0_9HYPH</name>
<feature type="compositionally biased region" description="Basic and acidic residues" evidence="1">
    <location>
        <begin position="59"/>
        <end position="73"/>
    </location>
</feature>
<reference evidence="3 4" key="1">
    <citation type="submission" date="2024-06" db="EMBL/GenBank/DDBJ databases">
        <authorList>
            <person name="Tuo L."/>
        </authorList>
    </citation>
    <scope>NUCLEOTIDE SEQUENCE [LARGE SCALE GENOMIC DNA]</scope>
    <source>
        <strain evidence="3 4">ZMM04-5</strain>
    </source>
</reference>
<feature type="region of interest" description="Disordered" evidence="1">
    <location>
        <begin position="53"/>
        <end position="73"/>
    </location>
</feature>
<organism evidence="3 4">
    <name type="scientific">Mesorhizobium marinum</name>
    <dbReference type="NCBI Taxonomy" id="3228790"/>
    <lineage>
        <taxon>Bacteria</taxon>
        <taxon>Pseudomonadati</taxon>
        <taxon>Pseudomonadota</taxon>
        <taxon>Alphaproteobacteria</taxon>
        <taxon>Hyphomicrobiales</taxon>
        <taxon>Phyllobacteriaceae</taxon>
        <taxon>Mesorhizobium</taxon>
    </lineage>
</organism>
<dbReference type="RefSeq" id="WP_367725840.1">
    <property type="nucleotide sequence ID" value="NZ_JBFOCH010000092.1"/>
</dbReference>
<keyword evidence="2" id="KW-0472">Membrane</keyword>
<feature type="transmembrane region" description="Helical" evidence="2">
    <location>
        <begin position="6"/>
        <end position="23"/>
    </location>
</feature>
<proteinExistence type="predicted"/>
<keyword evidence="2" id="KW-1133">Transmembrane helix</keyword>
<evidence type="ECO:0000256" key="2">
    <source>
        <dbReference type="SAM" id="Phobius"/>
    </source>
</evidence>
<accession>A0ABV3R5L0</accession>
<protein>
    <submittedName>
        <fullName evidence="3">Uncharacterized protein</fullName>
    </submittedName>
</protein>
<sequence>MFGVDGILYALGTVVFVALVAFIKGRLDGAKLERAEQARQNARARDISDEIDDAVAGRSGDENRGRLKQWSKD</sequence>
<evidence type="ECO:0000313" key="4">
    <source>
        <dbReference type="Proteomes" id="UP001556196"/>
    </source>
</evidence>
<dbReference type="EMBL" id="JBFOCI010000009">
    <property type="protein sequence ID" value="MEW9808607.1"/>
    <property type="molecule type" value="Genomic_DNA"/>
</dbReference>
<keyword evidence="2" id="KW-0812">Transmembrane</keyword>